<name>A0A380H113_9STAP</name>
<dbReference type="Proteomes" id="UP000255425">
    <property type="component" value="Unassembled WGS sequence"/>
</dbReference>
<keyword evidence="1" id="KW-0378">Hydrolase</keyword>
<dbReference type="GO" id="GO:0045302">
    <property type="term" value="F:choloylglycine hydrolase activity"/>
    <property type="evidence" value="ECO:0007669"/>
    <property type="project" value="UniProtKB-EC"/>
</dbReference>
<reference evidence="1 2" key="1">
    <citation type="submission" date="2018-06" db="EMBL/GenBank/DDBJ databases">
        <authorList>
            <consortium name="Pathogen Informatics"/>
            <person name="Doyle S."/>
        </authorList>
    </citation>
    <scope>NUCLEOTIDE SEQUENCE [LARGE SCALE GENOMIC DNA]</scope>
    <source>
        <strain evidence="1 2">NCTC11807</strain>
    </source>
</reference>
<proteinExistence type="predicted"/>
<dbReference type="EC" id="3.5.1.24" evidence="1"/>
<sequence>MQKVQSDIMCHRGSHYDLGVKTAKWLQTTPLLKNRNKEWQKRNPRFDIDVNETYNIFQVYAPKIWEELLEMQDVLNLPTNQMILNFGHYRFTDLKNSGLSQIGPTSNR</sequence>
<keyword evidence="2" id="KW-1185">Reference proteome</keyword>
<accession>A0A380H113</accession>
<organism evidence="1 2">
    <name type="scientific">Staphylococcus saccharolyticus</name>
    <dbReference type="NCBI Taxonomy" id="33028"/>
    <lineage>
        <taxon>Bacteria</taxon>
        <taxon>Bacillati</taxon>
        <taxon>Bacillota</taxon>
        <taxon>Bacilli</taxon>
        <taxon>Bacillales</taxon>
        <taxon>Staphylococcaceae</taxon>
        <taxon>Staphylococcus</taxon>
    </lineage>
</organism>
<evidence type="ECO:0000313" key="1">
    <source>
        <dbReference type="EMBL" id="SUM70175.1"/>
    </source>
</evidence>
<dbReference type="AlphaFoldDB" id="A0A380H113"/>
<gene>
    <name evidence="1" type="ORF">NCTC11807_01083</name>
</gene>
<evidence type="ECO:0000313" key="2">
    <source>
        <dbReference type="Proteomes" id="UP000255425"/>
    </source>
</evidence>
<protein>
    <submittedName>
        <fullName evidence="1">Choloylglycine hydrolase</fullName>
        <ecNumber evidence="1">3.5.1.24</ecNumber>
    </submittedName>
</protein>
<dbReference type="EMBL" id="UHDZ01000001">
    <property type="protein sequence ID" value="SUM70175.1"/>
    <property type="molecule type" value="Genomic_DNA"/>
</dbReference>